<organism evidence="2 3">
    <name type="scientific">Acetivibrio ethanolgignens</name>
    <dbReference type="NCBI Taxonomy" id="290052"/>
    <lineage>
        <taxon>Bacteria</taxon>
        <taxon>Bacillati</taxon>
        <taxon>Bacillota</taxon>
        <taxon>Clostridia</taxon>
        <taxon>Eubacteriales</taxon>
        <taxon>Oscillospiraceae</taxon>
        <taxon>Acetivibrio</taxon>
    </lineage>
</organism>
<sequence>MTNYKKMYELTSKAISDALTILSSDSQREDTKEWVRFLLEQAQIRANYVYRVTADNICSMEVSHE</sequence>
<accession>A0A0V8QC69</accession>
<dbReference type="AlphaFoldDB" id="A0A0V8QC69"/>
<keyword evidence="3" id="KW-1185">Reference proteome</keyword>
<proteinExistence type="predicted"/>
<dbReference type="PROSITE" id="PS50003">
    <property type="entry name" value="PH_DOMAIN"/>
    <property type="match status" value="1"/>
</dbReference>
<dbReference type="RefSeq" id="WP_058353525.1">
    <property type="nucleotide sequence ID" value="NZ_CABMMD010000180.1"/>
</dbReference>
<evidence type="ECO:0000313" key="2">
    <source>
        <dbReference type="EMBL" id="KSV58216.1"/>
    </source>
</evidence>
<protein>
    <recommendedName>
        <fullName evidence="1">PH domain-containing protein</fullName>
    </recommendedName>
</protein>
<dbReference type="STRING" id="290052.ASU35_13580"/>
<evidence type="ECO:0000313" key="3">
    <source>
        <dbReference type="Proteomes" id="UP000054874"/>
    </source>
</evidence>
<dbReference type="EMBL" id="LNAM01000180">
    <property type="protein sequence ID" value="KSV58216.1"/>
    <property type="molecule type" value="Genomic_DNA"/>
</dbReference>
<evidence type="ECO:0000259" key="1">
    <source>
        <dbReference type="PROSITE" id="PS50003"/>
    </source>
</evidence>
<reference evidence="2 3" key="1">
    <citation type="submission" date="2015-11" db="EMBL/GenBank/DDBJ databases">
        <title>Butyribacter intestini gen. nov., sp. nov., a butyric acid-producing bacterium of the family Lachnospiraceae isolated from the human faeces.</title>
        <authorList>
            <person name="Zou Y."/>
            <person name="Xue W."/>
            <person name="Luo G."/>
            <person name="Lv M."/>
        </authorList>
    </citation>
    <scope>NUCLEOTIDE SEQUENCE [LARGE SCALE GENOMIC DNA]</scope>
    <source>
        <strain evidence="2 3">ACET-33324</strain>
    </source>
</reference>
<dbReference type="InterPro" id="IPR001849">
    <property type="entry name" value="PH_domain"/>
</dbReference>
<feature type="domain" description="PH" evidence="1">
    <location>
        <begin position="1"/>
        <end position="43"/>
    </location>
</feature>
<dbReference type="Proteomes" id="UP000054874">
    <property type="component" value="Unassembled WGS sequence"/>
</dbReference>
<comment type="caution">
    <text evidence="2">The sequence shown here is derived from an EMBL/GenBank/DDBJ whole genome shotgun (WGS) entry which is preliminary data.</text>
</comment>
<name>A0A0V8QC69_9FIRM</name>
<gene>
    <name evidence="2" type="ORF">ASU35_13580</name>
</gene>